<organism evidence="19 20">
    <name type="scientific">Desulfovibrio psychrotolerans</name>
    <dbReference type="NCBI Taxonomy" id="415242"/>
    <lineage>
        <taxon>Bacteria</taxon>
        <taxon>Pseudomonadati</taxon>
        <taxon>Thermodesulfobacteriota</taxon>
        <taxon>Desulfovibrionia</taxon>
        <taxon>Desulfovibrionales</taxon>
        <taxon>Desulfovibrionaceae</taxon>
        <taxon>Desulfovibrio</taxon>
    </lineage>
</organism>
<keyword evidence="7" id="KW-0808">Transferase</keyword>
<evidence type="ECO:0000256" key="1">
    <source>
        <dbReference type="ARBA" id="ARBA00001946"/>
    </source>
</evidence>
<evidence type="ECO:0000256" key="11">
    <source>
        <dbReference type="ARBA" id="ARBA00022840"/>
    </source>
</evidence>
<dbReference type="InterPro" id="IPR008279">
    <property type="entry name" value="PEP-util_enz_mobile_dom"/>
</dbReference>
<dbReference type="RefSeq" id="WP_174409682.1">
    <property type="nucleotide sequence ID" value="NZ_BLVP01000008.1"/>
</dbReference>
<name>A0A7J0BV35_9BACT</name>
<dbReference type="EMBL" id="BLVP01000008">
    <property type="protein sequence ID" value="GFM37031.1"/>
    <property type="molecule type" value="Genomic_DNA"/>
</dbReference>
<dbReference type="Proteomes" id="UP000503820">
    <property type="component" value="Unassembled WGS sequence"/>
</dbReference>
<evidence type="ECO:0000256" key="16">
    <source>
        <dbReference type="SAM" id="SignalP"/>
    </source>
</evidence>
<evidence type="ECO:0000256" key="13">
    <source>
        <dbReference type="ARBA" id="ARBA00033470"/>
    </source>
</evidence>
<evidence type="ECO:0000256" key="2">
    <source>
        <dbReference type="ARBA" id="ARBA00002988"/>
    </source>
</evidence>
<comment type="similarity">
    <text evidence="4">Belongs to the PEP-utilizing enzyme family.</text>
</comment>
<evidence type="ECO:0000256" key="10">
    <source>
        <dbReference type="ARBA" id="ARBA00022777"/>
    </source>
</evidence>
<dbReference type="Gene3D" id="3.30.470.20">
    <property type="entry name" value="ATP-grasp fold, B domain"/>
    <property type="match status" value="1"/>
</dbReference>
<reference evidence="19 20" key="1">
    <citation type="submission" date="2020-05" db="EMBL/GenBank/DDBJ databases">
        <title>Draft genome sequence of Desulfovibrio psychrotolerans JS1T.</title>
        <authorList>
            <person name="Ueno A."/>
            <person name="Tamazawa S."/>
            <person name="Tamamura S."/>
            <person name="Murakami T."/>
            <person name="Kiyama T."/>
            <person name="Inomata H."/>
            <person name="Amano Y."/>
            <person name="Miyakawa K."/>
            <person name="Tamaki H."/>
            <person name="Naganuma T."/>
            <person name="Kaneko K."/>
        </authorList>
    </citation>
    <scope>NUCLEOTIDE SEQUENCE [LARGE SCALE GENOMIC DNA]</scope>
    <source>
        <strain evidence="19 20">JS1</strain>
    </source>
</reference>
<evidence type="ECO:0000256" key="12">
    <source>
        <dbReference type="ARBA" id="ARBA00022842"/>
    </source>
</evidence>
<keyword evidence="10" id="KW-0418">Kinase</keyword>
<dbReference type="SUPFAM" id="SSF56059">
    <property type="entry name" value="Glutathione synthetase ATP-binding domain-like"/>
    <property type="match status" value="1"/>
</dbReference>
<evidence type="ECO:0000259" key="18">
    <source>
        <dbReference type="Pfam" id="PF01326"/>
    </source>
</evidence>
<evidence type="ECO:0000256" key="7">
    <source>
        <dbReference type="ARBA" id="ARBA00022679"/>
    </source>
</evidence>
<evidence type="ECO:0000256" key="14">
    <source>
        <dbReference type="ARBA" id="ARBA00047700"/>
    </source>
</evidence>
<dbReference type="Pfam" id="PF00391">
    <property type="entry name" value="PEP-utilizers"/>
    <property type="match status" value="1"/>
</dbReference>
<dbReference type="Gene3D" id="3.30.1490.20">
    <property type="entry name" value="ATP-grasp fold, A domain"/>
    <property type="match status" value="1"/>
</dbReference>
<feature type="compositionally biased region" description="Low complexity" evidence="15">
    <location>
        <begin position="459"/>
        <end position="470"/>
    </location>
</feature>
<dbReference type="PANTHER" id="PTHR43030:SF1">
    <property type="entry name" value="PHOSPHOENOLPYRUVATE SYNTHASE"/>
    <property type="match status" value="1"/>
</dbReference>
<dbReference type="InterPro" id="IPR006319">
    <property type="entry name" value="PEP_synth"/>
</dbReference>
<dbReference type="InterPro" id="IPR013815">
    <property type="entry name" value="ATP_grasp_subdomain_1"/>
</dbReference>
<dbReference type="InterPro" id="IPR002192">
    <property type="entry name" value="PPDK_AMP/ATP-bd"/>
</dbReference>
<accession>A0A7J0BV35</accession>
<evidence type="ECO:0000256" key="9">
    <source>
        <dbReference type="ARBA" id="ARBA00022741"/>
    </source>
</evidence>
<dbReference type="AlphaFoldDB" id="A0A7J0BV35"/>
<keyword evidence="8" id="KW-0479">Metal-binding</keyword>
<keyword evidence="20" id="KW-1185">Reference proteome</keyword>
<dbReference type="Pfam" id="PF01326">
    <property type="entry name" value="PPDK_N"/>
    <property type="match status" value="1"/>
</dbReference>
<feature type="region of interest" description="Disordered" evidence="15">
    <location>
        <begin position="445"/>
        <end position="477"/>
    </location>
</feature>
<gene>
    <name evidence="19" type="ORF">DSM19430T_17150</name>
</gene>
<keyword evidence="9" id="KW-0547">Nucleotide-binding</keyword>
<dbReference type="UniPathway" id="UPA00138"/>
<dbReference type="PANTHER" id="PTHR43030">
    <property type="entry name" value="PHOSPHOENOLPYRUVATE SYNTHASE"/>
    <property type="match status" value="1"/>
</dbReference>
<dbReference type="InterPro" id="IPR036637">
    <property type="entry name" value="Phosphohistidine_dom_sf"/>
</dbReference>
<dbReference type="GO" id="GO:0046872">
    <property type="term" value="F:metal ion binding"/>
    <property type="evidence" value="ECO:0007669"/>
    <property type="project" value="UniProtKB-KW"/>
</dbReference>
<feature type="signal peptide" evidence="16">
    <location>
        <begin position="1"/>
        <end position="25"/>
    </location>
</feature>
<comment type="pathway">
    <text evidence="3">Carbohydrate biosynthesis; gluconeogenesis.</text>
</comment>
<evidence type="ECO:0000256" key="15">
    <source>
        <dbReference type="SAM" id="MobiDB-lite"/>
    </source>
</evidence>
<comment type="catalytic activity">
    <reaction evidence="14">
        <text>pyruvate + ATP + H2O = phosphoenolpyruvate + AMP + phosphate + 2 H(+)</text>
        <dbReference type="Rhea" id="RHEA:11364"/>
        <dbReference type="ChEBI" id="CHEBI:15361"/>
        <dbReference type="ChEBI" id="CHEBI:15377"/>
        <dbReference type="ChEBI" id="CHEBI:15378"/>
        <dbReference type="ChEBI" id="CHEBI:30616"/>
        <dbReference type="ChEBI" id="CHEBI:43474"/>
        <dbReference type="ChEBI" id="CHEBI:58702"/>
        <dbReference type="ChEBI" id="CHEBI:456215"/>
        <dbReference type="EC" id="2.7.9.2"/>
    </reaction>
</comment>
<keyword evidence="19" id="KW-0670">Pyruvate</keyword>
<dbReference type="GO" id="GO:0006094">
    <property type="term" value="P:gluconeogenesis"/>
    <property type="evidence" value="ECO:0007669"/>
    <property type="project" value="UniProtKB-UniPathway"/>
</dbReference>
<proteinExistence type="inferred from homology"/>
<dbReference type="Gene3D" id="3.50.30.10">
    <property type="entry name" value="Phosphohistidine domain"/>
    <property type="match status" value="1"/>
</dbReference>
<feature type="domain" description="Pyruvate phosphate dikinase AMP/ATP-binding" evidence="18">
    <location>
        <begin position="144"/>
        <end position="445"/>
    </location>
</feature>
<comment type="cofactor">
    <cofactor evidence="1">
        <name>Mg(2+)</name>
        <dbReference type="ChEBI" id="CHEBI:18420"/>
    </cofactor>
</comment>
<evidence type="ECO:0000256" key="8">
    <source>
        <dbReference type="ARBA" id="ARBA00022723"/>
    </source>
</evidence>
<evidence type="ECO:0000256" key="4">
    <source>
        <dbReference type="ARBA" id="ARBA00007837"/>
    </source>
</evidence>
<evidence type="ECO:0000256" key="3">
    <source>
        <dbReference type="ARBA" id="ARBA00004742"/>
    </source>
</evidence>
<evidence type="ECO:0000313" key="19">
    <source>
        <dbReference type="EMBL" id="GFM37031.1"/>
    </source>
</evidence>
<dbReference type="GO" id="GO:0008986">
    <property type="term" value="F:pyruvate, water dikinase activity"/>
    <property type="evidence" value="ECO:0007669"/>
    <property type="project" value="UniProtKB-EC"/>
</dbReference>
<dbReference type="GO" id="GO:0005524">
    <property type="term" value="F:ATP binding"/>
    <property type="evidence" value="ECO:0007669"/>
    <property type="project" value="UniProtKB-KW"/>
</dbReference>
<protein>
    <recommendedName>
        <fullName evidence="6">Phosphoenolpyruvate synthase</fullName>
        <ecNumber evidence="5">2.7.9.2</ecNumber>
    </recommendedName>
    <alternativeName>
        <fullName evidence="13">Pyruvate, water dikinase</fullName>
    </alternativeName>
</protein>
<feature type="domain" description="PEP-utilising enzyme mobile" evidence="17">
    <location>
        <begin position="523"/>
        <end position="590"/>
    </location>
</feature>
<evidence type="ECO:0000259" key="17">
    <source>
        <dbReference type="Pfam" id="PF00391"/>
    </source>
</evidence>
<dbReference type="EC" id="2.7.9.2" evidence="5"/>
<evidence type="ECO:0000256" key="5">
    <source>
        <dbReference type="ARBA" id="ARBA00011996"/>
    </source>
</evidence>
<comment type="function">
    <text evidence="2">Catalyzes the phosphorylation of pyruvate to phosphoenolpyruvate.</text>
</comment>
<keyword evidence="16" id="KW-0732">Signal</keyword>
<sequence length="921" mass="99498">MKNLIKRLRSLLVFSGGALPPAAPAPPNQEEAAARFTLRYNAFRDLLESNSELLGIMGEMQAMLEGNRVFGRPFLSAQSSRAIFHAARMTASLHTLSGGRYGGLHNALHDIRTRLDEAVAMRRPQGRTELVLPLHALEHDDVATAGAKSTHLAELGRMGLPVPPGFVVTTSAYDLFMEHDGLLDRILRKAREILPEDAESIRSVSLALRDMVLSQAVPLPIVNAMQKEADALREEGICRFAVRSSALGEDGALSYAGQYATMLNVHSNGLAPAYREVVASLFSERAITYRLFTGQPLEESAMAVQCLAMVDAVAGGALHTRSQDADTVLIDGIWGLGAYAADGTVTPDRFTVCRTSLKLLAVSTAAKHVRLNAVQSNGTGRDNVPDELRDAPCLQAAQTTALAAHGLYAEDRFGCAQDMEWAVDRNGNHVFLQTRPLRACRERAAPRPPLQPQPHCGEAASAGTQATQAAKSPVPEEAQTAPARCLLAENNHPLLRGGDCACAGVGTGPVVHLRDETPPSHLPAHAVLVVRHPSPRLVPALVRASGLIAETGSLTGHLALLAREFRVPALFNVPDAMAVLQEGETVTLDALCRRVYRGRVESLLESTPSYPAMAGTAMLALLRQAADNIFPLHLTDPESQDFLPENCRTIHDIMRFAHEMCYREMFSISDALSDAHIAAVRLRAAIPLDLRVINLGGGMGDRQDMQTACGPVTGTGMGAGNATPPPGRGTGGFICPADISSLPFAALLKGMLDPAVAHGGPRPVSVRGFLSVMGRQMLEPPPAASRRFGDRSYAIISDRYLNFSSRVGYHYSVLDAFCSSNVHSNYVHFEFKGGAAHEDRRARRAQALALVLEGLGFSMERTGDRVTARFRKHDAAETLERVTALGRLLIYSRQMDMLMQDNATAQLAAESFLRGEYWRFS</sequence>
<comment type="caution">
    <text evidence="19">The sequence shown here is derived from an EMBL/GenBank/DDBJ whole genome shotgun (WGS) entry which is preliminary data.</text>
</comment>
<feature type="chain" id="PRO_5029722472" description="Phosphoenolpyruvate synthase" evidence="16">
    <location>
        <begin position="26"/>
        <end position="921"/>
    </location>
</feature>
<keyword evidence="11" id="KW-0067">ATP-binding</keyword>
<evidence type="ECO:0000256" key="6">
    <source>
        <dbReference type="ARBA" id="ARBA00021623"/>
    </source>
</evidence>
<keyword evidence="12" id="KW-0460">Magnesium</keyword>
<dbReference type="SUPFAM" id="SSF52009">
    <property type="entry name" value="Phosphohistidine domain"/>
    <property type="match status" value="1"/>
</dbReference>
<evidence type="ECO:0000313" key="20">
    <source>
        <dbReference type="Proteomes" id="UP000503820"/>
    </source>
</evidence>